<dbReference type="SUPFAM" id="SSF53474">
    <property type="entry name" value="alpha/beta-Hydrolases"/>
    <property type="match status" value="1"/>
</dbReference>
<comment type="caution">
    <text evidence="3">The sequence shown here is derived from an EMBL/GenBank/DDBJ whole genome shotgun (WGS) entry which is preliminary data.</text>
</comment>
<dbReference type="EMBL" id="DSVQ01000003">
    <property type="protein sequence ID" value="HGT37842.1"/>
    <property type="molecule type" value="Genomic_DNA"/>
</dbReference>
<dbReference type="PANTHER" id="PTHR48081">
    <property type="entry name" value="AB HYDROLASE SUPERFAMILY PROTEIN C4A8.06C"/>
    <property type="match status" value="1"/>
</dbReference>
<dbReference type="AlphaFoldDB" id="A0A7C4LIC3"/>
<organism evidence="3">
    <name type="scientific">Schlesneria paludicola</name>
    <dbReference type="NCBI Taxonomy" id="360056"/>
    <lineage>
        <taxon>Bacteria</taxon>
        <taxon>Pseudomonadati</taxon>
        <taxon>Planctomycetota</taxon>
        <taxon>Planctomycetia</taxon>
        <taxon>Planctomycetales</taxon>
        <taxon>Planctomycetaceae</taxon>
        <taxon>Schlesneria</taxon>
    </lineage>
</organism>
<dbReference type="Pfam" id="PF20434">
    <property type="entry name" value="BD-FAE"/>
    <property type="match status" value="1"/>
</dbReference>
<sequence length="387" mass="42034">MWFAALFLHGVVGVVPLDAADTILLWPQGAPGKIGDEDVDKPWLWHYPAPESQRSGTAVVVCPGGGYAVHAVDHEGTQVARWWNARGVTAFVLKYRLAPRYRHPAPMQDVQRAIQHVRAHAEQYGVAAHRIGVMGFSAGGHLASTCATHFVEPQPDALDPVARVSSRPDFAVLAYPVITMTEPWGHGGSRRNLLGDNPDPELARLLSNDRQVSPRTPPTFLFHTGEDAAVPPENSLAFYTACRQHNVPAELHVYQFGPHGVGLAPGDPALQTWKDRLYDWLRNNGLLADVERSPVKGTVTVHGMPLKWGQIRFTPPSPYAPIAFAMVRNGQFQLDRAHGPVVGDNAVEVVTMGDVAPQPTVSDATVQPPLTVTVKPGPNELTIDAGR</sequence>
<feature type="domain" description="BD-FAE-like" evidence="2">
    <location>
        <begin position="50"/>
        <end position="240"/>
    </location>
</feature>
<accession>A0A7C4LIC3</accession>
<evidence type="ECO:0000256" key="1">
    <source>
        <dbReference type="ARBA" id="ARBA00022801"/>
    </source>
</evidence>
<reference evidence="3" key="1">
    <citation type="journal article" date="2020" name="mSystems">
        <title>Genome- and Community-Level Interaction Insights into Carbon Utilization and Element Cycling Functions of Hydrothermarchaeota in Hydrothermal Sediment.</title>
        <authorList>
            <person name="Zhou Z."/>
            <person name="Liu Y."/>
            <person name="Xu W."/>
            <person name="Pan J."/>
            <person name="Luo Z.H."/>
            <person name="Li M."/>
        </authorList>
    </citation>
    <scope>NUCLEOTIDE SEQUENCE [LARGE SCALE GENOMIC DNA]</scope>
    <source>
        <strain evidence="3">SpSt-508</strain>
    </source>
</reference>
<dbReference type="PANTHER" id="PTHR48081:SF6">
    <property type="entry name" value="PEPTIDASE S9 PROLYL OLIGOPEPTIDASE CATALYTIC DOMAIN-CONTAINING PROTEIN"/>
    <property type="match status" value="1"/>
</dbReference>
<dbReference type="Gene3D" id="3.40.50.1820">
    <property type="entry name" value="alpha/beta hydrolase"/>
    <property type="match status" value="1"/>
</dbReference>
<evidence type="ECO:0000259" key="2">
    <source>
        <dbReference type="Pfam" id="PF20434"/>
    </source>
</evidence>
<evidence type="ECO:0000313" key="3">
    <source>
        <dbReference type="EMBL" id="HGT37842.1"/>
    </source>
</evidence>
<proteinExistence type="predicted"/>
<dbReference type="GO" id="GO:0016787">
    <property type="term" value="F:hydrolase activity"/>
    <property type="evidence" value="ECO:0007669"/>
    <property type="project" value="UniProtKB-KW"/>
</dbReference>
<keyword evidence="1 3" id="KW-0378">Hydrolase</keyword>
<protein>
    <submittedName>
        <fullName evidence="3">Alpha/beta hydrolase</fullName>
    </submittedName>
</protein>
<name>A0A7C4LIC3_9PLAN</name>
<dbReference type="InterPro" id="IPR050300">
    <property type="entry name" value="GDXG_lipolytic_enzyme"/>
</dbReference>
<dbReference type="InterPro" id="IPR049492">
    <property type="entry name" value="BD-FAE-like_dom"/>
</dbReference>
<gene>
    <name evidence="3" type="ORF">ENS64_01025</name>
</gene>
<dbReference type="InterPro" id="IPR029058">
    <property type="entry name" value="AB_hydrolase_fold"/>
</dbReference>